<dbReference type="InterPro" id="IPR051083">
    <property type="entry name" value="GrpII_Intron_Splice-Mob/Def"/>
</dbReference>
<accession>A0A2T5G4F9</accession>
<gene>
    <name evidence="2" type="ORF">HSCHL_1625</name>
</gene>
<name>A0A2T5G4F9_HYDSH</name>
<comment type="caution">
    <text evidence="2">The sequence shown here is derived from an EMBL/GenBank/DDBJ whole genome shotgun (WGS) entry which is preliminary data.</text>
</comment>
<keyword evidence="2" id="KW-0695">RNA-directed DNA polymerase</keyword>
<keyword evidence="2" id="KW-0548">Nucleotidyltransferase</keyword>
<dbReference type="CDD" id="cd01651">
    <property type="entry name" value="RT_G2_intron"/>
    <property type="match status" value="1"/>
</dbReference>
<dbReference type="Proteomes" id="UP000244180">
    <property type="component" value="Unassembled WGS sequence"/>
</dbReference>
<feature type="domain" description="Reverse transcriptase" evidence="1">
    <location>
        <begin position="78"/>
        <end position="331"/>
    </location>
</feature>
<dbReference type="InterPro" id="IPR003615">
    <property type="entry name" value="HNH_nuc"/>
</dbReference>
<dbReference type="InterPro" id="IPR000477">
    <property type="entry name" value="RT_dom"/>
</dbReference>
<dbReference type="PANTHER" id="PTHR34047:SF8">
    <property type="entry name" value="PROTEIN YKFC"/>
    <property type="match status" value="1"/>
</dbReference>
<evidence type="ECO:0000313" key="3">
    <source>
        <dbReference type="Proteomes" id="UP000244180"/>
    </source>
</evidence>
<protein>
    <submittedName>
        <fullName evidence="2">Retron-type RNA-directed DNA polymerase</fullName>
    </submittedName>
</protein>
<dbReference type="EMBL" id="PEBV01000054">
    <property type="protein sequence ID" value="PTQ51035.1"/>
    <property type="molecule type" value="Genomic_DNA"/>
</dbReference>
<organism evidence="2 3">
    <name type="scientific">Hydrogenibacillus schlegelii</name>
    <name type="common">Bacillus schlegelii</name>
    <dbReference type="NCBI Taxonomy" id="1484"/>
    <lineage>
        <taxon>Bacteria</taxon>
        <taxon>Bacillati</taxon>
        <taxon>Bacillota</taxon>
        <taxon>Bacilli</taxon>
        <taxon>Bacillales</taxon>
        <taxon>Bacillales Family X. Incertae Sedis</taxon>
        <taxon>Hydrogenibacillus</taxon>
    </lineage>
</organism>
<dbReference type="AlphaFoldDB" id="A0A2T5G4F9"/>
<dbReference type="InterPro" id="IPR043502">
    <property type="entry name" value="DNA/RNA_pol_sf"/>
</dbReference>
<keyword evidence="2" id="KW-0808">Transferase</keyword>
<dbReference type="PROSITE" id="PS50878">
    <property type="entry name" value="RT_POL"/>
    <property type="match status" value="1"/>
</dbReference>
<dbReference type="Gene3D" id="1.10.30.50">
    <property type="match status" value="1"/>
</dbReference>
<sequence length="605" mass="69953">MIALRYTEYYDLQHVFDLLYERSRKGESLEDLYEIVISRENILLAYRNLKDNEGSETPGVDGLTIRDLARLSEDELVNMVRNALENFEPQPVRRVFIPKSNGDKRPLGIPTIRDRLIQQAIRQVLEPIAEAKLYEHSYGFRPLRSTEHAIARVESLINQAGLHYAVDIDIKGFFDNVNHTMLMRQIWNMGIHDRRIHAIIGKMLKAPIEGEGIPTKGVPQGGILSPLLSNIALNDLDQWVAGQWHHFPSRHQYSADKSKFRALKTSRLKEGWIVRYADDFVILARDWRSAWKWYHAVKQFLKIRLKLDISPEKSKVVNLRRRSLEFLGIAIKAVPKPSSRHGYVAVSGIKPKKRQQIRAGLRKMVKELARAPSGKMVARLNAYIRGVQNYFRKASRVSQELGRIWYDLSRLLHNRLKDKAEYGIPRDPPETYRRLYGNYRFQTWTIEGIPIFPLPAVRHRPPTLFNQSANIYTATGRKLVHKYLHPDVETQIIRLMRSNIGDRSVEYLDNRLGRYSMAQGRCEISGVFLTAEMVHAHHVVPVAQGGDDSFGNLRIVHKAYHALIHATTPETIDRLLKMIQPGKKELDKVNKYRRVLGLEMIRANR</sequence>
<dbReference type="SUPFAM" id="SSF56672">
    <property type="entry name" value="DNA/RNA polymerases"/>
    <property type="match status" value="1"/>
</dbReference>
<dbReference type="SMART" id="SM00507">
    <property type="entry name" value="HNHc"/>
    <property type="match status" value="1"/>
</dbReference>
<reference evidence="2 3" key="1">
    <citation type="submission" date="2017-08" db="EMBL/GenBank/DDBJ databases">
        <title>Burning lignite coal seam in the remote Altai Mountains harbors a hydrogen-driven thermophilic microbial community.</title>
        <authorList>
            <person name="Kadnikov V.V."/>
            <person name="Mardanov A.V."/>
            <person name="Ivasenko D."/>
            <person name="Beletsky A.V."/>
            <person name="Karnachuk O.V."/>
            <person name="Ravin N.V."/>
        </authorList>
    </citation>
    <scope>NUCLEOTIDE SEQUENCE [LARGE SCALE GENOMIC DNA]</scope>
    <source>
        <strain evidence="2">AL33</strain>
    </source>
</reference>
<dbReference type="PANTHER" id="PTHR34047">
    <property type="entry name" value="NUCLEAR INTRON MATURASE 1, MITOCHONDRIAL-RELATED"/>
    <property type="match status" value="1"/>
</dbReference>
<dbReference type="GO" id="GO:0003964">
    <property type="term" value="F:RNA-directed DNA polymerase activity"/>
    <property type="evidence" value="ECO:0007669"/>
    <property type="project" value="UniProtKB-KW"/>
</dbReference>
<evidence type="ECO:0000259" key="1">
    <source>
        <dbReference type="PROSITE" id="PS50878"/>
    </source>
</evidence>
<dbReference type="Pfam" id="PF00078">
    <property type="entry name" value="RVT_1"/>
    <property type="match status" value="1"/>
</dbReference>
<proteinExistence type="predicted"/>
<dbReference type="CDD" id="cd00085">
    <property type="entry name" value="HNHc"/>
    <property type="match status" value="1"/>
</dbReference>
<dbReference type="NCBIfam" id="TIGR04416">
    <property type="entry name" value="group_II_RT_mat"/>
    <property type="match status" value="1"/>
</dbReference>
<dbReference type="InterPro" id="IPR030931">
    <property type="entry name" value="Group_II_RT_mat"/>
</dbReference>
<evidence type="ECO:0000313" key="2">
    <source>
        <dbReference type="EMBL" id="PTQ51035.1"/>
    </source>
</evidence>